<protein>
    <submittedName>
        <fullName evidence="6">TetR/AcrR family transcriptional regulator</fullName>
    </submittedName>
</protein>
<dbReference type="Gene3D" id="1.10.357.10">
    <property type="entry name" value="Tetracycline Repressor, domain 2"/>
    <property type="match status" value="1"/>
</dbReference>
<dbReference type="PANTHER" id="PTHR47506:SF1">
    <property type="entry name" value="HTH-TYPE TRANSCRIPTIONAL REGULATOR YJDC"/>
    <property type="match status" value="1"/>
</dbReference>
<evidence type="ECO:0000256" key="3">
    <source>
        <dbReference type="ARBA" id="ARBA00023163"/>
    </source>
</evidence>
<dbReference type="Pfam" id="PF17922">
    <property type="entry name" value="TetR_C_17"/>
    <property type="match status" value="1"/>
</dbReference>
<dbReference type="InterPro" id="IPR023772">
    <property type="entry name" value="DNA-bd_HTH_TetR-type_CS"/>
</dbReference>
<proteinExistence type="predicted"/>
<keyword evidence="3" id="KW-0804">Transcription</keyword>
<evidence type="ECO:0000313" key="7">
    <source>
        <dbReference type="Proteomes" id="UP001228376"/>
    </source>
</evidence>
<dbReference type="InterPro" id="IPR036271">
    <property type="entry name" value="Tet_transcr_reg_TetR-rel_C_sf"/>
</dbReference>
<dbReference type="EMBL" id="JAROCA020000001">
    <property type="protein sequence ID" value="MDY0404454.1"/>
    <property type="molecule type" value="Genomic_DNA"/>
</dbReference>
<evidence type="ECO:0000259" key="5">
    <source>
        <dbReference type="PROSITE" id="PS50977"/>
    </source>
</evidence>
<dbReference type="Pfam" id="PF00440">
    <property type="entry name" value="TetR_N"/>
    <property type="match status" value="1"/>
</dbReference>
<evidence type="ECO:0000256" key="1">
    <source>
        <dbReference type="ARBA" id="ARBA00023015"/>
    </source>
</evidence>
<accession>A0ABU5CDR8</accession>
<keyword evidence="7" id="KW-1185">Reference proteome</keyword>
<keyword evidence="2 4" id="KW-0238">DNA-binding</keyword>
<organism evidence="6 7">
    <name type="scientific">Tigheibacillus jepli</name>
    <dbReference type="NCBI Taxonomy" id="3035914"/>
    <lineage>
        <taxon>Bacteria</taxon>
        <taxon>Bacillati</taxon>
        <taxon>Bacillota</taxon>
        <taxon>Bacilli</taxon>
        <taxon>Bacillales</taxon>
        <taxon>Bacillaceae</taxon>
        <taxon>Tigheibacillus</taxon>
    </lineage>
</organism>
<dbReference type="InterPro" id="IPR001647">
    <property type="entry name" value="HTH_TetR"/>
</dbReference>
<feature type="domain" description="HTH tetR-type" evidence="5">
    <location>
        <begin position="10"/>
        <end position="70"/>
    </location>
</feature>
<dbReference type="PROSITE" id="PS01081">
    <property type="entry name" value="HTH_TETR_1"/>
    <property type="match status" value="1"/>
</dbReference>
<dbReference type="RefSeq" id="WP_306067408.1">
    <property type="nucleotide sequence ID" value="NZ_JAROCA020000001.1"/>
</dbReference>
<dbReference type="PRINTS" id="PR00455">
    <property type="entry name" value="HTHTETR"/>
</dbReference>
<dbReference type="SUPFAM" id="SSF48498">
    <property type="entry name" value="Tetracyclin repressor-like, C-terminal domain"/>
    <property type="match status" value="1"/>
</dbReference>
<reference evidence="6 7" key="1">
    <citation type="submission" date="2023-10" db="EMBL/GenBank/DDBJ databases">
        <title>179-bfca-hs.</title>
        <authorList>
            <person name="Miliotis G."/>
            <person name="Sengupta P."/>
            <person name="Hameed A."/>
            <person name="Chuvochina M."/>
            <person name="Mcdonagh F."/>
            <person name="Simpson A.C."/>
            <person name="Singh N.K."/>
            <person name="Rekha P.D."/>
            <person name="Raman K."/>
            <person name="Hugenholtz P."/>
            <person name="Venkateswaran K."/>
        </authorList>
    </citation>
    <scope>NUCLEOTIDE SEQUENCE [LARGE SCALE GENOMIC DNA]</scope>
    <source>
        <strain evidence="6 7">179-BFC-A-HS</strain>
    </source>
</reference>
<name>A0ABU5CDR8_9BACI</name>
<dbReference type="InterPro" id="IPR041612">
    <property type="entry name" value="YfiR_C"/>
</dbReference>
<evidence type="ECO:0000256" key="2">
    <source>
        <dbReference type="ARBA" id="ARBA00023125"/>
    </source>
</evidence>
<sequence>MPKLSASKKEQNKNFIAEKSLETFKEYGYHGTSMSMISSATGLSKGGLYAYFDSKEDLFIYILDYLLNKKPYFLKPVNQHESAYNQLLNQWKRIIFSWTELDSSSTKLVFEFWMESSRIPNYREKLLANYSTTEKYFIDIIEYGKKNGEFKAEINPAIITQIFWSYIDGQVQFWIARDYQPNRDELELLFNQIKILLKGVCMK</sequence>
<dbReference type="Proteomes" id="UP001228376">
    <property type="component" value="Unassembled WGS sequence"/>
</dbReference>
<dbReference type="Gene3D" id="1.10.10.60">
    <property type="entry name" value="Homeodomain-like"/>
    <property type="match status" value="1"/>
</dbReference>
<comment type="caution">
    <text evidence="6">The sequence shown here is derived from an EMBL/GenBank/DDBJ whole genome shotgun (WGS) entry which is preliminary data.</text>
</comment>
<dbReference type="InterPro" id="IPR009057">
    <property type="entry name" value="Homeodomain-like_sf"/>
</dbReference>
<keyword evidence="1" id="KW-0805">Transcription regulation</keyword>
<dbReference type="SUPFAM" id="SSF46689">
    <property type="entry name" value="Homeodomain-like"/>
    <property type="match status" value="1"/>
</dbReference>
<feature type="DNA-binding region" description="H-T-H motif" evidence="4">
    <location>
        <begin position="33"/>
        <end position="52"/>
    </location>
</feature>
<evidence type="ECO:0000313" key="6">
    <source>
        <dbReference type="EMBL" id="MDY0404454.1"/>
    </source>
</evidence>
<dbReference type="PANTHER" id="PTHR47506">
    <property type="entry name" value="TRANSCRIPTIONAL REGULATORY PROTEIN"/>
    <property type="match status" value="1"/>
</dbReference>
<evidence type="ECO:0000256" key="4">
    <source>
        <dbReference type="PROSITE-ProRule" id="PRU00335"/>
    </source>
</evidence>
<gene>
    <name evidence="6" type="ORF">P5G51_002650</name>
</gene>
<dbReference type="PROSITE" id="PS50977">
    <property type="entry name" value="HTH_TETR_2"/>
    <property type="match status" value="1"/>
</dbReference>